<keyword evidence="11" id="KW-1185">Reference proteome</keyword>
<dbReference type="EMBL" id="JAJNDB010000004">
    <property type="protein sequence ID" value="MCD2195820.1"/>
    <property type="molecule type" value="Genomic_DNA"/>
</dbReference>
<comment type="caution">
    <text evidence="10">The sequence shown here is derived from an EMBL/GenBank/DDBJ whole genome shotgun (WGS) entry which is preliminary data.</text>
</comment>
<evidence type="ECO:0008006" key="12">
    <source>
        <dbReference type="Google" id="ProtNLM"/>
    </source>
</evidence>
<evidence type="ECO:0000256" key="6">
    <source>
        <dbReference type="ARBA" id="ARBA00022989"/>
    </source>
</evidence>
<feature type="transmembrane region" description="Helical" evidence="9">
    <location>
        <begin position="143"/>
        <end position="166"/>
    </location>
</feature>
<dbReference type="Proteomes" id="UP001199469">
    <property type="component" value="Unassembled WGS sequence"/>
</dbReference>
<evidence type="ECO:0000256" key="9">
    <source>
        <dbReference type="SAM" id="Phobius"/>
    </source>
</evidence>
<feature type="transmembrane region" description="Helical" evidence="9">
    <location>
        <begin position="293"/>
        <end position="318"/>
    </location>
</feature>
<organism evidence="10 11">
    <name type="scientific">Actinomycetospora endophytica</name>
    <dbReference type="NCBI Taxonomy" id="2291215"/>
    <lineage>
        <taxon>Bacteria</taxon>
        <taxon>Bacillati</taxon>
        <taxon>Actinomycetota</taxon>
        <taxon>Actinomycetes</taxon>
        <taxon>Pseudonocardiales</taxon>
        <taxon>Pseudonocardiaceae</taxon>
        <taxon>Actinomycetospora</taxon>
    </lineage>
</organism>
<sequence>MTRTAAGTGAEAAAGPPPGAARGSVTVAGWTMVSRGTGLLRVVAVGAVFGPTYFANIFQSTNQVPNLIYEVMAGPVLALVVVPAVVRAATTRGAGDHRRLLEGLTGLLLAAAGALAALTVLCSPLAAWALTAGIDDPAERARAFRLAVLLVCCVAPQVPLYAVAYLGAAAQQARHRFALAAAAPAVENLGLIAVVLALLAVRGPGVDVDTATTGLVLVLGLGSTAAVAVHAALQVAGAARAGTTLRPRWRRHDPEVRAVATRLRGSVRVAALPAAAVFVLLAVAATAPGGVTVFWLAYSIGAVPTALGARAVTTAVLPELSRAAHEDERDAFAAGWRRALGYATFVSVPAAVVLVVLAGPIATVLSTGELRTAEVIAQLTACIAVIGVSQLFGGSYEIGRQALFARLDVRGARLATDAGTVLAVVVGLSALAAPPPARPAVLCLAVVARDATATAVVLERLRRALRPRALLPRPALLVVLGAAVIAVPVALAARAGLAVLPPHGPAAVVALAVAGAVVLAVYALVLRGGLSLVARGPGSPSW</sequence>
<keyword evidence="4" id="KW-0133">Cell shape</keyword>
<dbReference type="InterPro" id="IPR004268">
    <property type="entry name" value="MurJ"/>
</dbReference>
<evidence type="ECO:0000256" key="5">
    <source>
        <dbReference type="ARBA" id="ARBA00022984"/>
    </source>
</evidence>
<evidence type="ECO:0000256" key="1">
    <source>
        <dbReference type="ARBA" id="ARBA00004651"/>
    </source>
</evidence>
<feature type="transmembrane region" description="Helical" evidence="9">
    <location>
        <begin position="339"/>
        <end position="363"/>
    </location>
</feature>
<feature type="transmembrane region" description="Helical" evidence="9">
    <location>
        <begin position="470"/>
        <end position="493"/>
    </location>
</feature>
<name>A0ABS8PC11_9PSEU</name>
<evidence type="ECO:0000256" key="2">
    <source>
        <dbReference type="ARBA" id="ARBA00022475"/>
    </source>
</evidence>
<evidence type="ECO:0000256" key="8">
    <source>
        <dbReference type="SAM" id="MobiDB-lite"/>
    </source>
</evidence>
<evidence type="ECO:0000256" key="7">
    <source>
        <dbReference type="ARBA" id="ARBA00023136"/>
    </source>
</evidence>
<keyword evidence="3 9" id="KW-0812">Transmembrane</keyword>
<keyword evidence="7 9" id="KW-0472">Membrane</keyword>
<protein>
    <recommendedName>
        <fullName evidence="12">Peptidoglycan lipid II flippase</fullName>
    </recommendedName>
</protein>
<dbReference type="Pfam" id="PF03023">
    <property type="entry name" value="MurJ"/>
    <property type="match status" value="1"/>
</dbReference>
<dbReference type="InterPro" id="IPR051050">
    <property type="entry name" value="Lipid_II_flippase_MurJ/MviN"/>
</dbReference>
<evidence type="ECO:0000256" key="4">
    <source>
        <dbReference type="ARBA" id="ARBA00022960"/>
    </source>
</evidence>
<feature type="transmembrane region" description="Helical" evidence="9">
    <location>
        <begin position="38"/>
        <end position="55"/>
    </location>
</feature>
<keyword evidence="6 9" id="KW-1133">Transmembrane helix</keyword>
<accession>A0ABS8PC11</accession>
<feature type="compositionally biased region" description="Low complexity" evidence="8">
    <location>
        <begin position="1"/>
        <end position="14"/>
    </location>
</feature>
<evidence type="ECO:0000256" key="3">
    <source>
        <dbReference type="ARBA" id="ARBA00022692"/>
    </source>
</evidence>
<dbReference type="PANTHER" id="PTHR47019">
    <property type="entry name" value="LIPID II FLIPPASE MURJ"/>
    <property type="match status" value="1"/>
</dbReference>
<keyword evidence="5" id="KW-0573">Peptidoglycan synthesis</keyword>
<reference evidence="10 11" key="1">
    <citation type="submission" date="2021-11" db="EMBL/GenBank/DDBJ databases">
        <title>Draft genome sequence of Actinomycetospora sp. SF1 isolated from the rhizosphere soil.</title>
        <authorList>
            <person name="Duangmal K."/>
            <person name="Chantavorakit T."/>
        </authorList>
    </citation>
    <scope>NUCLEOTIDE SEQUENCE [LARGE SCALE GENOMIC DNA]</scope>
    <source>
        <strain evidence="10 11">TBRC 5722</strain>
    </source>
</reference>
<dbReference type="PANTHER" id="PTHR47019:SF1">
    <property type="entry name" value="LIPID II FLIPPASE MURJ"/>
    <property type="match status" value="1"/>
</dbReference>
<keyword evidence="2" id="KW-1003">Cell membrane</keyword>
<comment type="subcellular location">
    <subcellularLocation>
        <location evidence="1">Cell membrane</location>
        <topology evidence="1">Multi-pass membrane protein</topology>
    </subcellularLocation>
</comment>
<dbReference type="RefSeq" id="WP_230737312.1">
    <property type="nucleotide sequence ID" value="NZ_JAJNDB010000004.1"/>
</dbReference>
<feature type="transmembrane region" description="Helical" evidence="9">
    <location>
        <begin position="267"/>
        <end position="287"/>
    </location>
</feature>
<feature type="transmembrane region" description="Helical" evidence="9">
    <location>
        <begin position="375"/>
        <end position="393"/>
    </location>
</feature>
<proteinExistence type="predicted"/>
<feature type="transmembrane region" description="Helical" evidence="9">
    <location>
        <begin position="67"/>
        <end position="86"/>
    </location>
</feature>
<feature type="transmembrane region" description="Helical" evidence="9">
    <location>
        <begin position="178"/>
        <end position="201"/>
    </location>
</feature>
<evidence type="ECO:0000313" key="11">
    <source>
        <dbReference type="Proteomes" id="UP001199469"/>
    </source>
</evidence>
<feature type="region of interest" description="Disordered" evidence="8">
    <location>
        <begin position="1"/>
        <end position="21"/>
    </location>
</feature>
<gene>
    <name evidence="10" type="ORF">LQ327_20825</name>
</gene>
<feature type="transmembrane region" description="Helical" evidence="9">
    <location>
        <begin position="213"/>
        <end position="241"/>
    </location>
</feature>
<evidence type="ECO:0000313" key="10">
    <source>
        <dbReference type="EMBL" id="MCD2195820.1"/>
    </source>
</evidence>
<feature type="transmembrane region" description="Helical" evidence="9">
    <location>
        <begin position="505"/>
        <end position="525"/>
    </location>
</feature>
<feature type="transmembrane region" description="Helical" evidence="9">
    <location>
        <begin position="107"/>
        <end position="131"/>
    </location>
</feature>